<evidence type="ECO:0000313" key="2">
    <source>
        <dbReference type="EMBL" id="MBC2962287.1"/>
    </source>
</evidence>
<comment type="caution">
    <text evidence="2">The sequence shown here is derived from an EMBL/GenBank/DDBJ whole genome shotgun (WGS) entry which is preliminary data.</text>
</comment>
<dbReference type="InterPro" id="IPR025101">
    <property type="entry name" value="DUF4012"/>
</dbReference>
<evidence type="ECO:0000256" key="1">
    <source>
        <dbReference type="SAM" id="Coils"/>
    </source>
</evidence>
<organism evidence="2 3">
    <name type="scientific">Nocardioides deserti</name>
    <dbReference type="NCBI Taxonomy" id="1588644"/>
    <lineage>
        <taxon>Bacteria</taxon>
        <taxon>Bacillati</taxon>
        <taxon>Actinomycetota</taxon>
        <taxon>Actinomycetes</taxon>
        <taxon>Propionibacteriales</taxon>
        <taxon>Nocardioidaceae</taxon>
        <taxon>Nocardioides</taxon>
    </lineage>
</organism>
<dbReference type="RefSeq" id="WP_186347467.1">
    <property type="nucleotide sequence ID" value="NZ_BMMR01000008.1"/>
</dbReference>
<name>A0ABR6UCV1_9ACTN</name>
<proteinExistence type="predicted"/>
<dbReference type="EMBL" id="JACMYC010000019">
    <property type="protein sequence ID" value="MBC2962287.1"/>
    <property type="molecule type" value="Genomic_DNA"/>
</dbReference>
<dbReference type="Proteomes" id="UP000604001">
    <property type="component" value="Unassembled WGS sequence"/>
</dbReference>
<reference evidence="2 3" key="1">
    <citation type="submission" date="2020-08" db="EMBL/GenBank/DDBJ databases">
        <title>novel species in genus Nocardioides.</title>
        <authorList>
            <person name="Zhang G."/>
        </authorList>
    </citation>
    <scope>NUCLEOTIDE SEQUENCE [LARGE SCALE GENOMIC DNA]</scope>
    <source>
        <strain evidence="2 3">SC8A-24</strain>
    </source>
</reference>
<dbReference type="Pfam" id="PF13196">
    <property type="entry name" value="DUF4012"/>
    <property type="match status" value="1"/>
</dbReference>
<gene>
    <name evidence="2" type="ORF">H7344_18515</name>
</gene>
<keyword evidence="1" id="KW-0175">Coiled coil</keyword>
<feature type="coiled-coil region" evidence="1">
    <location>
        <begin position="167"/>
        <end position="194"/>
    </location>
</feature>
<protein>
    <submittedName>
        <fullName evidence="2">DUF4012 domain-containing protein</fullName>
    </submittedName>
</protein>
<sequence>MARPRRLGTLLALLLLAGIALAAWVGWTAYRVNGSLNAVVNDAGAVQAAVGAGDSDAAQAALRELRESSRDAADRTSGPTWKALGVLPFVGDDADGVALAADVVADLGSKGVEPLIATADDLDSIVPRGGQVDLAALERLQQPVATADTAFTEADSRLAGADPDGFVDRLAIEFRDLREKVAEAQEAMSAAATALEIMPSMLGAEGPRDYLLVMQNNAEVRATGGLPGAISVVRAEEGRIGLTRQVAGNAFGQREKPVLPLTDEERDLFSTNLGLYVLDANLTPDWPRASELIGARWTETQPEDPAGVLSIDPVALSYLLEVTGPVQVGGVELTAENAVDELLHEVYVRLPEPAAQDAFFRIAAKTVFDRVSSGVEQPQEMLRALTRAAREGRLLVHSFGDEQEVLAGTAVSGELPTKETERPQVGVYLDDTSVGKMSYFLRHDVRGAATSCSSGRQRLDGMLRLESVADPAAVESLPDYVTGGGRFGAPVGSQFVVAYLYGPVGGSIDKVRFNGSPVAADGLEHEGRPVARVIAELAPGEVANVEWKMTTPEGQTGRIDVRTTPSIEPTRSSATYASACG</sequence>
<evidence type="ECO:0000313" key="3">
    <source>
        <dbReference type="Proteomes" id="UP000604001"/>
    </source>
</evidence>
<keyword evidence="3" id="KW-1185">Reference proteome</keyword>
<accession>A0ABR6UCV1</accession>